<protein>
    <recommendedName>
        <fullName evidence="4">Chorismate lyase</fullName>
    </recommendedName>
</protein>
<evidence type="ECO:0008006" key="4">
    <source>
        <dbReference type="Google" id="ProtNLM"/>
    </source>
</evidence>
<feature type="compositionally biased region" description="Basic and acidic residues" evidence="1">
    <location>
        <begin position="1"/>
        <end position="12"/>
    </location>
</feature>
<dbReference type="RefSeq" id="WP_091414114.1">
    <property type="nucleotide sequence ID" value="NZ_LT629749.1"/>
</dbReference>
<dbReference type="EMBL" id="LT629749">
    <property type="protein sequence ID" value="SDT19879.1"/>
    <property type="molecule type" value="Genomic_DNA"/>
</dbReference>
<evidence type="ECO:0000256" key="1">
    <source>
        <dbReference type="SAM" id="MobiDB-lite"/>
    </source>
</evidence>
<evidence type="ECO:0000313" key="2">
    <source>
        <dbReference type="EMBL" id="SDT19879.1"/>
    </source>
</evidence>
<feature type="region of interest" description="Disordered" evidence="1">
    <location>
        <begin position="1"/>
        <end position="31"/>
    </location>
</feature>
<accession>A0A1H1YF43</accession>
<keyword evidence="3" id="KW-1185">Reference proteome</keyword>
<dbReference type="AlphaFoldDB" id="A0A1H1YF43"/>
<dbReference type="Gene3D" id="3.40.1410.10">
    <property type="entry name" value="Chorismate lyase-like"/>
    <property type="match status" value="1"/>
</dbReference>
<proteinExistence type="predicted"/>
<organism evidence="2 3">
    <name type="scientific">Friedmanniella luteola</name>
    <dbReference type="NCBI Taxonomy" id="546871"/>
    <lineage>
        <taxon>Bacteria</taxon>
        <taxon>Bacillati</taxon>
        <taxon>Actinomycetota</taxon>
        <taxon>Actinomycetes</taxon>
        <taxon>Propionibacteriales</taxon>
        <taxon>Nocardioidaceae</taxon>
        <taxon>Friedmanniella</taxon>
    </lineage>
</organism>
<evidence type="ECO:0000313" key="3">
    <source>
        <dbReference type="Proteomes" id="UP000199092"/>
    </source>
</evidence>
<gene>
    <name evidence="2" type="ORF">SAMN04488543_3281</name>
</gene>
<dbReference type="Proteomes" id="UP000199092">
    <property type="component" value="Chromosome I"/>
</dbReference>
<sequence>MTSRAARLDDRQHARRRPERPASGGASDAVPGLGRVEQLVLRGDGLTTTSLEILTGERIDVVVDGNWPVIVPDGDEPRQPVSSLAFAEEDGPDLDGYVTAAVTDLGARPGTRLLVREVLLRGTSGRVHGGAEVVALHDALPPAVVTALATTAQPIGRLLRDHEVPVLRELHRWGFLAAGPRADRLDADLRPTSRVLGRTYLMRSAGSGRPLATLTERFCPHVFAAGPADR</sequence>
<reference evidence="2 3" key="1">
    <citation type="submission" date="2016-10" db="EMBL/GenBank/DDBJ databases">
        <authorList>
            <person name="de Groot N.N."/>
        </authorList>
    </citation>
    <scope>NUCLEOTIDE SEQUENCE [LARGE SCALE GENOMIC DNA]</scope>
    <source>
        <strain evidence="2 3">DSM 21741</strain>
    </source>
</reference>
<dbReference type="InterPro" id="IPR002800">
    <property type="entry name" value="Rv2949c-like"/>
</dbReference>
<dbReference type="InterPro" id="IPR028978">
    <property type="entry name" value="Chorismate_lyase_/UTRA_dom_sf"/>
</dbReference>
<dbReference type="SUPFAM" id="SSF64288">
    <property type="entry name" value="Chorismate lyase-like"/>
    <property type="match status" value="1"/>
</dbReference>
<dbReference type="STRING" id="546871.SAMN04488543_3281"/>
<name>A0A1H1YF43_9ACTN</name>
<dbReference type="Pfam" id="PF01947">
    <property type="entry name" value="Rv2949c-like"/>
    <property type="match status" value="1"/>
</dbReference>
<dbReference type="OrthoDB" id="3218144at2"/>